<evidence type="ECO:0000313" key="9">
    <source>
        <dbReference type="EMBL" id="OGX85408.1"/>
    </source>
</evidence>
<keyword evidence="4 8" id="KW-1003">Cell membrane</keyword>
<keyword evidence="3 8" id="KW-0813">Transport</keyword>
<dbReference type="STRING" id="1908237.BEN47_14935"/>
<comment type="similarity">
    <text evidence="2 8">Belongs to the lactate permease family.</text>
</comment>
<dbReference type="Proteomes" id="UP000176294">
    <property type="component" value="Unassembled WGS sequence"/>
</dbReference>
<feature type="transmembrane region" description="Helical" evidence="8">
    <location>
        <begin position="176"/>
        <end position="198"/>
    </location>
</feature>
<comment type="subcellular location">
    <subcellularLocation>
        <location evidence="1 8">Cell membrane</location>
        <topology evidence="1 8">Multi-pass membrane protein</topology>
    </subcellularLocation>
</comment>
<sequence length="486" mass="50653">MHSFLAMLPILLLVAVSLTRGVKSAVWVGWAATTALFFYWGADGGHYLGALAVALLATANILLTVLGAVFLYTVMQRAGLITELTHSLEALHPAREVRFFLLALGLTAFFEGVAGFGTPGAIVPLMLMALGYEAVLAVSVVLLFDGLFAVFGAVGTPLTAGLQGPLGLAAADVKTIGLLAAGLLTLAGLLVLWFVFRLVSRAQGLLAHRWQVLVLYGLLMLPFCALAALAPELATVFGALLMLGLAVPYLRSPGTPRLDLRPWLPYAALALLLLLPKLLPPLRSWLSWELAFADMFGSGIGGSIRPLQSPFLPFVVVGLGVAYFRKSISLPLREPLGKMGSVLVVLFPSVAIAQLMVYSGEGGQPSMVAYLATLLSRLGPAYPVAAPFIGVMGTFITGSTTISNVVFGASQQQAATALGLPLTGVLALQMAGASLGNAICLFNIIAAASVAGIKDYRAVLANNLLPTLLAALLVGGLGLAWLLVEG</sequence>
<feature type="transmembrane region" description="Helical" evidence="8">
    <location>
        <begin position="234"/>
        <end position="251"/>
    </location>
</feature>
<evidence type="ECO:0000256" key="5">
    <source>
        <dbReference type="ARBA" id="ARBA00022692"/>
    </source>
</evidence>
<feature type="transmembrane region" description="Helical" evidence="8">
    <location>
        <begin position="210"/>
        <end position="228"/>
    </location>
</feature>
<dbReference type="InterPro" id="IPR003804">
    <property type="entry name" value="Lactate_perm"/>
</dbReference>
<evidence type="ECO:0000313" key="10">
    <source>
        <dbReference type="Proteomes" id="UP000176294"/>
    </source>
</evidence>
<dbReference type="OrthoDB" id="9761056at2"/>
<feature type="transmembrane region" description="Helical" evidence="8">
    <location>
        <begin position="419"/>
        <end position="452"/>
    </location>
</feature>
<organism evidence="9 10">
    <name type="scientific">Hymenobacter lapidarius</name>
    <dbReference type="NCBI Taxonomy" id="1908237"/>
    <lineage>
        <taxon>Bacteria</taxon>
        <taxon>Pseudomonadati</taxon>
        <taxon>Bacteroidota</taxon>
        <taxon>Cytophagia</taxon>
        <taxon>Cytophagales</taxon>
        <taxon>Hymenobacteraceae</taxon>
        <taxon>Hymenobacter</taxon>
    </lineage>
</organism>
<feature type="transmembrane region" description="Helical" evidence="8">
    <location>
        <begin position="122"/>
        <end position="143"/>
    </location>
</feature>
<evidence type="ECO:0000256" key="3">
    <source>
        <dbReference type="ARBA" id="ARBA00022448"/>
    </source>
</evidence>
<feature type="transmembrane region" description="Helical" evidence="8">
    <location>
        <begin position="464"/>
        <end position="484"/>
    </location>
</feature>
<dbReference type="GO" id="GO:0015129">
    <property type="term" value="F:lactate transmembrane transporter activity"/>
    <property type="evidence" value="ECO:0007669"/>
    <property type="project" value="UniProtKB-UniRule"/>
</dbReference>
<keyword evidence="7 8" id="KW-0472">Membrane</keyword>
<evidence type="ECO:0000256" key="6">
    <source>
        <dbReference type="ARBA" id="ARBA00022989"/>
    </source>
</evidence>
<comment type="function">
    <text evidence="8">Uptake of L-lactate across the membrane. Can also transport D-lactate and glycolate.</text>
</comment>
<feature type="transmembrane region" description="Helical" evidence="8">
    <location>
        <begin position="96"/>
        <end position="116"/>
    </location>
</feature>
<name>A0A1G1T3F7_9BACT</name>
<comment type="caution">
    <text evidence="9">The sequence shown here is derived from an EMBL/GenBank/DDBJ whole genome shotgun (WGS) entry which is preliminary data.</text>
</comment>
<keyword evidence="10" id="KW-1185">Reference proteome</keyword>
<evidence type="ECO:0000256" key="7">
    <source>
        <dbReference type="ARBA" id="ARBA00023136"/>
    </source>
</evidence>
<dbReference type="GO" id="GO:0005886">
    <property type="term" value="C:plasma membrane"/>
    <property type="evidence" value="ECO:0007669"/>
    <property type="project" value="UniProtKB-SubCell"/>
</dbReference>
<feature type="transmembrane region" description="Helical" evidence="8">
    <location>
        <begin position="263"/>
        <end position="279"/>
    </location>
</feature>
<feature type="transmembrane region" description="Helical" evidence="8">
    <location>
        <begin position="336"/>
        <end position="357"/>
    </location>
</feature>
<dbReference type="PANTHER" id="PTHR30003:SF0">
    <property type="entry name" value="GLYCOLATE PERMEASE GLCA-RELATED"/>
    <property type="match status" value="1"/>
</dbReference>
<protein>
    <recommendedName>
        <fullName evidence="8">L-lactate permease</fullName>
    </recommendedName>
</protein>
<gene>
    <name evidence="9" type="ORF">BEN47_14935</name>
</gene>
<dbReference type="AlphaFoldDB" id="A0A1G1T3F7"/>
<feature type="transmembrane region" description="Helical" evidence="8">
    <location>
        <begin position="307"/>
        <end position="324"/>
    </location>
</feature>
<feature type="transmembrane region" description="Helical" evidence="8">
    <location>
        <begin position="47"/>
        <end position="75"/>
    </location>
</feature>
<accession>A0A1G1T3F7</accession>
<dbReference type="EMBL" id="MDZB01000106">
    <property type="protein sequence ID" value="OGX85408.1"/>
    <property type="molecule type" value="Genomic_DNA"/>
</dbReference>
<dbReference type="GO" id="GO:0015295">
    <property type="term" value="F:solute:proton symporter activity"/>
    <property type="evidence" value="ECO:0007669"/>
    <property type="project" value="TreeGrafter"/>
</dbReference>
<evidence type="ECO:0000256" key="8">
    <source>
        <dbReference type="RuleBase" id="RU365092"/>
    </source>
</evidence>
<keyword evidence="6 8" id="KW-1133">Transmembrane helix</keyword>
<feature type="transmembrane region" description="Helical" evidence="8">
    <location>
        <begin position="384"/>
        <end position="407"/>
    </location>
</feature>
<keyword evidence="5 8" id="KW-0812">Transmembrane</keyword>
<proteinExistence type="inferred from homology"/>
<evidence type="ECO:0000256" key="1">
    <source>
        <dbReference type="ARBA" id="ARBA00004651"/>
    </source>
</evidence>
<evidence type="ECO:0000256" key="2">
    <source>
        <dbReference type="ARBA" id="ARBA00010100"/>
    </source>
</evidence>
<feature type="transmembrane region" description="Helical" evidence="8">
    <location>
        <begin position="150"/>
        <end position="170"/>
    </location>
</feature>
<dbReference type="RefSeq" id="WP_070728405.1">
    <property type="nucleotide sequence ID" value="NZ_MDZB01000106.1"/>
</dbReference>
<dbReference type="PANTHER" id="PTHR30003">
    <property type="entry name" value="L-LACTATE PERMEASE"/>
    <property type="match status" value="1"/>
</dbReference>
<reference evidence="9 10" key="1">
    <citation type="submission" date="2016-08" db="EMBL/GenBank/DDBJ databases">
        <title>Hymenobacter coccineus sp. nov., Hymenobacter lapidarius sp. nov. and Hymenobacter glacialis sp. nov., isolated from Antarctic soil.</title>
        <authorList>
            <person name="Sedlacek I."/>
            <person name="Kralova S."/>
            <person name="Kyrova K."/>
            <person name="Maslanova I."/>
            <person name="Stankova E."/>
            <person name="Vrbovska V."/>
            <person name="Nemec M."/>
            <person name="Bartak M."/>
            <person name="Svec P."/>
            <person name="Busse H.-J."/>
            <person name="Pantucek R."/>
        </authorList>
    </citation>
    <scope>NUCLEOTIDE SEQUENCE [LARGE SCALE GENOMIC DNA]</scope>
    <source>
        <strain evidence="9 10">CCM 8643</strain>
    </source>
</reference>
<evidence type="ECO:0000256" key="4">
    <source>
        <dbReference type="ARBA" id="ARBA00022475"/>
    </source>
</evidence>
<dbReference type="Pfam" id="PF02652">
    <property type="entry name" value="Lactate_perm"/>
    <property type="match status" value="2"/>
</dbReference>